<evidence type="ECO:0000313" key="2">
    <source>
        <dbReference type="Proteomes" id="UP001596220"/>
    </source>
</evidence>
<comment type="caution">
    <text evidence="1">The sequence shown here is derived from an EMBL/GenBank/DDBJ whole genome shotgun (WGS) entry which is preliminary data.</text>
</comment>
<protein>
    <submittedName>
        <fullName evidence="1">Helix-turn-helix domain-containing protein</fullName>
    </submittedName>
</protein>
<dbReference type="RefSeq" id="WP_380638706.1">
    <property type="nucleotide sequence ID" value="NZ_JBHSQO010000028.1"/>
</dbReference>
<reference evidence="2" key="1">
    <citation type="journal article" date="2019" name="Int. J. Syst. Evol. Microbiol.">
        <title>The Global Catalogue of Microorganisms (GCM) 10K type strain sequencing project: providing services to taxonomists for standard genome sequencing and annotation.</title>
        <authorList>
            <consortium name="The Broad Institute Genomics Platform"/>
            <consortium name="The Broad Institute Genome Sequencing Center for Infectious Disease"/>
            <person name="Wu L."/>
            <person name="Ma J."/>
        </authorList>
    </citation>
    <scope>NUCLEOTIDE SEQUENCE [LARGE SCALE GENOMIC DNA]</scope>
    <source>
        <strain evidence="2">CGMCC 4.7246</strain>
    </source>
</reference>
<dbReference type="EMBL" id="JBHSQO010000028">
    <property type="protein sequence ID" value="MFC6092414.1"/>
    <property type="molecule type" value="Genomic_DNA"/>
</dbReference>
<accession>A0ABW1PBK3</accession>
<organism evidence="1 2">
    <name type="scientific">Saccharothrix lopnurensis</name>
    <dbReference type="NCBI Taxonomy" id="1670621"/>
    <lineage>
        <taxon>Bacteria</taxon>
        <taxon>Bacillati</taxon>
        <taxon>Actinomycetota</taxon>
        <taxon>Actinomycetes</taxon>
        <taxon>Pseudonocardiales</taxon>
        <taxon>Pseudonocardiaceae</taxon>
        <taxon>Saccharothrix</taxon>
    </lineage>
</organism>
<gene>
    <name evidence="1" type="ORF">ACFP3R_24345</name>
</gene>
<name>A0ABW1PBK3_9PSEU</name>
<keyword evidence="2" id="KW-1185">Reference proteome</keyword>
<dbReference type="InterPro" id="IPR001387">
    <property type="entry name" value="Cro/C1-type_HTH"/>
</dbReference>
<dbReference type="Proteomes" id="UP001596220">
    <property type="component" value="Unassembled WGS sequence"/>
</dbReference>
<sequence length="308" mass="34165">MAAPQQRPGPEQVLSQEKFADALRIAIARRDLTLDRIRARLADRGVEISIATLSYWQQGRSRPERPNSLRALRELEGILDLPPDTLFEFLEPPRPRGRRTTGGSLSMEDLYGADSPIRSVLGGLDEPNPDVTVLTTTEVCSVDARRSLRRVSATQVLRGAGDGCDRFITVHGVDEGDVMPSHLTVRGGGRLGAVKVAEDSGYASAAIEFGRVLGRNETAVVEYEWVMGESDVPSRGHERRFRTACDGYLLRVCFDRATLPARCYEYRRPSVDAPATSRRRIMIDPAGQAHTYLPKCEPGVYGIAWEWE</sequence>
<proteinExistence type="predicted"/>
<evidence type="ECO:0000313" key="1">
    <source>
        <dbReference type="EMBL" id="MFC6092414.1"/>
    </source>
</evidence>
<dbReference type="CDD" id="cd00093">
    <property type="entry name" value="HTH_XRE"/>
    <property type="match status" value="1"/>
</dbReference>